<feature type="domain" description="Glycosyl hydrolase family 31 C-terminal" evidence="7">
    <location>
        <begin position="579"/>
        <end position="666"/>
    </location>
</feature>
<dbReference type="InterPro" id="IPR017853">
    <property type="entry name" value="GH"/>
</dbReference>
<feature type="domain" description="Glycoside hydrolase family 31 TIM barrel" evidence="4">
    <location>
        <begin position="251"/>
        <end position="571"/>
    </location>
</feature>
<gene>
    <name evidence="8" type="ORF">A4V02_13055</name>
</gene>
<accession>A0A1B1SCL9</accession>
<evidence type="ECO:0000313" key="9">
    <source>
        <dbReference type="Proteomes" id="UP000186351"/>
    </source>
</evidence>
<dbReference type="GO" id="GO:0005975">
    <property type="term" value="P:carbohydrate metabolic process"/>
    <property type="evidence" value="ECO:0007669"/>
    <property type="project" value="InterPro"/>
</dbReference>
<dbReference type="EMBL" id="CP015402">
    <property type="protein sequence ID" value="ANU64558.1"/>
    <property type="molecule type" value="Genomic_DNA"/>
</dbReference>
<dbReference type="Pfam" id="PF13802">
    <property type="entry name" value="Gal_mutarotas_2"/>
    <property type="match status" value="1"/>
</dbReference>
<protein>
    <recommendedName>
        <fullName evidence="10">DUF5110 domain-containing protein</fullName>
    </recommendedName>
</protein>
<dbReference type="PANTHER" id="PTHR22762">
    <property type="entry name" value="ALPHA-GLUCOSIDASE"/>
    <property type="match status" value="1"/>
</dbReference>
<dbReference type="SUPFAM" id="SSF51445">
    <property type="entry name" value="(Trans)glycosidases"/>
    <property type="match status" value="1"/>
</dbReference>
<dbReference type="KEGG" id="pary:A4V02_13055"/>
<keyword evidence="9" id="KW-1185">Reference proteome</keyword>
<evidence type="ECO:0000259" key="5">
    <source>
        <dbReference type="Pfam" id="PF13802"/>
    </source>
</evidence>
<dbReference type="PANTHER" id="PTHR22762:SF120">
    <property type="entry name" value="HETEROGLYCAN GLUCOSIDASE 1"/>
    <property type="match status" value="1"/>
</dbReference>
<dbReference type="CDD" id="cd14752">
    <property type="entry name" value="GH31_N"/>
    <property type="match status" value="1"/>
</dbReference>
<dbReference type="Gene3D" id="3.20.20.80">
    <property type="entry name" value="Glycosidases"/>
    <property type="match status" value="1"/>
</dbReference>
<dbReference type="InterPro" id="IPR048395">
    <property type="entry name" value="Glyco_hydro_31_C"/>
</dbReference>
<dbReference type="SUPFAM" id="SSF74650">
    <property type="entry name" value="Galactose mutarotase-like"/>
    <property type="match status" value="1"/>
</dbReference>
<dbReference type="Pfam" id="PF21365">
    <property type="entry name" value="Glyco_hydro_31_3rd"/>
    <property type="match status" value="1"/>
</dbReference>
<evidence type="ECO:0000256" key="1">
    <source>
        <dbReference type="ARBA" id="ARBA00007806"/>
    </source>
</evidence>
<dbReference type="InterPro" id="IPR013780">
    <property type="entry name" value="Glyco_hydro_b"/>
</dbReference>
<feature type="signal peptide" evidence="3">
    <location>
        <begin position="1"/>
        <end position="23"/>
    </location>
</feature>
<keyword evidence="2" id="KW-0378">Hydrolase</keyword>
<dbReference type="Pfam" id="PF01055">
    <property type="entry name" value="Glyco_hydro_31_2nd"/>
    <property type="match status" value="1"/>
</dbReference>
<dbReference type="STRING" id="1796646.A4V02_13055"/>
<feature type="domain" description="DUF5110" evidence="6">
    <location>
        <begin position="685"/>
        <end position="755"/>
    </location>
</feature>
<accession>A0A1Z2XFX9</accession>
<dbReference type="RefSeq" id="WP_068961833.1">
    <property type="nucleotide sequence ID" value="NZ_CAJTAP010000020.1"/>
</dbReference>
<keyword evidence="2" id="KW-0326">Glycosidase</keyword>
<dbReference type="InterPro" id="IPR000322">
    <property type="entry name" value="Glyco_hydro_31_TIM"/>
</dbReference>
<evidence type="ECO:0000256" key="3">
    <source>
        <dbReference type="SAM" id="SignalP"/>
    </source>
</evidence>
<dbReference type="InterPro" id="IPR025887">
    <property type="entry name" value="Glyco_hydro_31_N_dom"/>
</dbReference>
<evidence type="ECO:0000259" key="6">
    <source>
        <dbReference type="Pfam" id="PF17137"/>
    </source>
</evidence>
<proteinExistence type="inferred from homology"/>
<feature type="domain" description="Glycoside hydrolase family 31 N-terminal" evidence="5">
    <location>
        <begin position="43"/>
        <end position="205"/>
    </location>
</feature>
<dbReference type="GeneID" id="65537804"/>
<evidence type="ECO:0008006" key="10">
    <source>
        <dbReference type="Google" id="ProtNLM"/>
    </source>
</evidence>
<dbReference type="GO" id="GO:0030246">
    <property type="term" value="F:carbohydrate binding"/>
    <property type="evidence" value="ECO:0007669"/>
    <property type="project" value="InterPro"/>
</dbReference>
<sequence>MRRIARIFNVVSVIFLGYASAVAVTPDAVNGTVSTSLPDGRTIVVRAYSPDIIRVENFGAGEAPSRTQAGQLGVAPFDGVVERTADEAVIRTTSGLSAIIDLKSGAVSFDVDTTPATKRLLYDSGVRSNDGGSVSLSLIPEGGGTFYGAGERGHSLKLNGDTLVMYNRQNYGYEGHDPRLRQMNITVPMFVSTEGYGVLFDDHAPATLVMSDPIVYSSEQESPVSYYFIYGGGTVAGVTEEYSRLTGRQDLPPFWALGYITSKYGYKSQQETVGVIDTLKREGFPVDGVVLDLYWFGKETDMGKLAWDTVSWPDHRGMLAGLKARGVNTVLISEPYINKKGAIDNYNLLAEGGMLTRDKDGNVHDVTTWVGDAGMFDVANPATRRWLRERYRALTDEGVGGWWGDLGEPEVHPETIVHSNGMTAREYHNVYGNEWSKIIYDMYREEYPGRRLMTMMRGGTAGLQRYSVFPWSTDVARTWGGLEPQVRIMLNSGLSGLGYMSHDVGGFAIVDTTRVTDPELYVRWLQLGTFSPVLRTHAQKMPEPYNYPDQRDIILDLVRERYRWLPYNYTLAYENASRGYPFVRPLNFADTSSAPDSVSDQYMWGEEVMVAPVTAQSATRRRVVFPTGVWIDYNHPEKSPVAGLSESVVDAPIEEIPMFVRSGSFIPQAMYPMDNVGDYDPSRYTVLYYPRGDGESRYTMYDDDRMSSESLRDGEYALIDFAGKVDGRHAAVRVVQSGYYEGMPDERELTFVLPGINSGDVASVKLDGKACAVGKSEEGYATFVMRLRGDTPAVADITLRR</sequence>
<dbReference type="InterPro" id="IPR033403">
    <property type="entry name" value="DUF5110"/>
</dbReference>
<dbReference type="Gene3D" id="2.60.40.1180">
    <property type="entry name" value="Golgi alpha-mannosidase II"/>
    <property type="match status" value="2"/>
</dbReference>
<name>A0A1B1SCL9_9BACT</name>
<evidence type="ECO:0000256" key="2">
    <source>
        <dbReference type="RuleBase" id="RU361185"/>
    </source>
</evidence>
<keyword evidence="3" id="KW-0732">Signal</keyword>
<dbReference type="GO" id="GO:0004553">
    <property type="term" value="F:hydrolase activity, hydrolyzing O-glycosyl compounds"/>
    <property type="evidence" value="ECO:0007669"/>
    <property type="project" value="InterPro"/>
</dbReference>
<dbReference type="OrthoDB" id="176168at2"/>
<dbReference type="Gene3D" id="2.60.40.1760">
    <property type="entry name" value="glycosyl hydrolase (family 31)"/>
    <property type="match status" value="1"/>
</dbReference>
<reference evidence="9" key="1">
    <citation type="submission" date="2016-04" db="EMBL/GenBank/DDBJ databases">
        <title>Complete Genome Sequences of Twelve Strains of a Stable Defined Moderately Diverse Mouse Microbiota 2 (sDMDMm2).</title>
        <authorList>
            <person name="Uchimura Y."/>
            <person name="Wyss M."/>
            <person name="Brugiroux S."/>
            <person name="Limenitakis J.P."/>
            <person name="Stecher B."/>
            <person name="McCoy K.D."/>
            <person name="Macpherson A.J."/>
        </authorList>
    </citation>
    <scope>NUCLEOTIDE SEQUENCE [LARGE SCALE GENOMIC DNA]</scope>
    <source>
        <strain evidence="9">YL27</strain>
    </source>
</reference>
<feature type="chain" id="PRO_5008529436" description="DUF5110 domain-containing protein" evidence="3">
    <location>
        <begin position="24"/>
        <end position="801"/>
    </location>
</feature>
<dbReference type="SUPFAM" id="SSF51011">
    <property type="entry name" value="Glycosyl hydrolase domain"/>
    <property type="match status" value="1"/>
</dbReference>
<dbReference type="InterPro" id="IPR011013">
    <property type="entry name" value="Gal_mutarotase_sf_dom"/>
</dbReference>
<evidence type="ECO:0000259" key="7">
    <source>
        <dbReference type="Pfam" id="PF21365"/>
    </source>
</evidence>
<dbReference type="Pfam" id="PF17137">
    <property type="entry name" value="DUF5110"/>
    <property type="match status" value="1"/>
</dbReference>
<dbReference type="Proteomes" id="UP000186351">
    <property type="component" value="Chromosome"/>
</dbReference>
<comment type="similarity">
    <text evidence="1 2">Belongs to the glycosyl hydrolase 31 family.</text>
</comment>
<evidence type="ECO:0000259" key="4">
    <source>
        <dbReference type="Pfam" id="PF01055"/>
    </source>
</evidence>
<dbReference type="AlphaFoldDB" id="A0A1B1SCL9"/>
<organism evidence="8 9">
    <name type="scientific">Muribaculum intestinale</name>
    <dbReference type="NCBI Taxonomy" id="1796646"/>
    <lineage>
        <taxon>Bacteria</taxon>
        <taxon>Pseudomonadati</taxon>
        <taxon>Bacteroidota</taxon>
        <taxon>Bacteroidia</taxon>
        <taxon>Bacteroidales</taxon>
        <taxon>Muribaculaceae</taxon>
        <taxon>Muribaculum</taxon>
    </lineage>
</organism>
<evidence type="ECO:0000313" key="8">
    <source>
        <dbReference type="EMBL" id="ANU64558.1"/>
    </source>
</evidence>